<reference evidence="2" key="1">
    <citation type="submission" date="2020-11" db="EMBL/GenBank/DDBJ databases">
        <authorList>
            <consortium name="DOE Joint Genome Institute"/>
            <person name="Ahrendt S."/>
            <person name="Riley R."/>
            <person name="Andreopoulos W."/>
            <person name="Labutti K."/>
            <person name="Pangilinan J."/>
            <person name="Ruiz-Duenas F.J."/>
            <person name="Barrasa J.M."/>
            <person name="Sanchez-Garcia M."/>
            <person name="Camarero S."/>
            <person name="Miyauchi S."/>
            <person name="Serrano A."/>
            <person name="Linde D."/>
            <person name="Babiker R."/>
            <person name="Drula E."/>
            <person name="Ayuso-Fernandez I."/>
            <person name="Pacheco R."/>
            <person name="Padilla G."/>
            <person name="Ferreira P."/>
            <person name="Barriuso J."/>
            <person name="Kellner H."/>
            <person name="Castanera R."/>
            <person name="Alfaro M."/>
            <person name="Ramirez L."/>
            <person name="Pisabarro A.G."/>
            <person name="Kuo A."/>
            <person name="Tritt A."/>
            <person name="Lipzen A."/>
            <person name="He G."/>
            <person name="Yan M."/>
            <person name="Ng V."/>
            <person name="Cullen D."/>
            <person name="Martin F."/>
            <person name="Rosso M.-N."/>
            <person name="Henrissat B."/>
            <person name="Hibbett D."/>
            <person name="Martinez A.T."/>
            <person name="Grigoriev I.V."/>
        </authorList>
    </citation>
    <scope>NUCLEOTIDE SEQUENCE</scope>
    <source>
        <strain evidence="2">AH 40177</strain>
    </source>
</reference>
<sequence length="195" mass="21672">MNGKVFFPRLMKMQGDYCQVAKDKAEDPSHHDDGVEKKRKHHKKMKKMKDHGRSCPLPIPQANDRHSPLCVLIPVLSRATIPTPPAPMPSSEPVPPIHVPDPSSTTDTLARMKQPAPVDPDSSCHVCPRLDDAIPLAPTRAPVDMSKMIPHVPLPSQDPAAQFHSRGFNLDQQTFIADFVANHHSTVQELQEEQD</sequence>
<evidence type="ECO:0000313" key="3">
    <source>
        <dbReference type="Proteomes" id="UP000772434"/>
    </source>
</evidence>
<dbReference type="Proteomes" id="UP000772434">
    <property type="component" value="Unassembled WGS sequence"/>
</dbReference>
<evidence type="ECO:0000256" key="1">
    <source>
        <dbReference type="SAM" id="MobiDB-lite"/>
    </source>
</evidence>
<gene>
    <name evidence="2" type="ORF">BDP27DRAFT_1375064</name>
</gene>
<feature type="region of interest" description="Disordered" evidence="1">
    <location>
        <begin position="22"/>
        <end position="61"/>
    </location>
</feature>
<protein>
    <submittedName>
        <fullName evidence="2">Uncharacterized protein</fullName>
    </submittedName>
</protein>
<proteinExistence type="predicted"/>
<keyword evidence="3" id="KW-1185">Reference proteome</keyword>
<accession>A0A9P5P5M5</accession>
<feature type="compositionally biased region" description="Basic residues" evidence="1">
    <location>
        <begin position="37"/>
        <end position="50"/>
    </location>
</feature>
<evidence type="ECO:0000313" key="2">
    <source>
        <dbReference type="EMBL" id="KAF9032452.1"/>
    </source>
</evidence>
<dbReference type="AlphaFoldDB" id="A0A9P5P5M5"/>
<feature type="compositionally biased region" description="Basic and acidic residues" evidence="1">
    <location>
        <begin position="22"/>
        <end position="36"/>
    </location>
</feature>
<feature type="region of interest" description="Disordered" evidence="1">
    <location>
        <begin position="101"/>
        <end position="123"/>
    </location>
</feature>
<organism evidence="2 3">
    <name type="scientific">Rhodocollybia butyracea</name>
    <dbReference type="NCBI Taxonomy" id="206335"/>
    <lineage>
        <taxon>Eukaryota</taxon>
        <taxon>Fungi</taxon>
        <taxon>Dikarya</taxon>
        <taxon>Basidiomycota</taxon>
        <taxon>Agaricomycotina</taxon>
        <taxon>Agaricomycetes</taxon>
        <taxon>Agaricomycetidae</taxon>
        <taxon>Agaricales</taxon>
        <taxon>Marasmiineae</taxon>
        <taxon>Omphalotaceae</taxon>
        <taxon>Rhodocollybia</taxon>
    </lineage>
</organism>
<dbReference type="EMBL" id="JADNRY010000640">
    <property type="protein sequence ID" value="KAF9032452.1"/>
    <property type="molecule type" value="Genomic_DNA"/>
</dbReference>
<comment type="caution">
    <text evidence="2">The sequence shown here is derived from an EMBL/GenBank/DDBJ whole genome shotgun (WGS) entry which is preliminary data.</text>
</comment>
<name>A0A9P5P5M5_9AGAR</name>